<dbReference type="Pfam" id="PF07690">
    <property type="entry name" value="MFS_1"/>
    <property type="match status" value="1"/>
</dbReference>
<keyword evidence="2 6" id="KW-0812">Transmembrane</keyword>
<gene>
    <name evidence="8" type="ORF">K431DRAFT_316922</name>
</gene>
<feature type="transmembrane region" description="Helical" evidence="6">
    <location>
        <begin position="354"/>
        <end position="381"/>
    </location>
</feature>
<evidence type="ECO:0000313" key="9">
    <source>
        <dbReference type="Proteomes" id="UP000799441"/>
    </source>
</evidence>
<evidence type="ECO:0000256" key="2">
    <source>
        <dbReference type="ARBA" id="ARBA00022692"/>
    </source>
</evidence>
<evidence type="ECO:0000313" key="8">
    <source>
        <dbReference type="EMBL" id="KAF2715879.1"/>
    </source>
</evidence>
<dbReference type="Gene3D" id="1.20.1720.10">
    <property type="entry name" value="Multidrug resistance protein D"/>
    <property type="match status" value="1"/>
</dbReference>
<feature type="transmembrane region" description="Helical" evidence="6">
    <location>
        <begin position="184"/>
        <end position="208"/>
    </location>
</feature>
<feature type="transmembrane region" description="Helical" evidence="6">
    <location>
        <begin position="388"/>
        <end position="409"/>
    </location>
</feature>
<reference evidence="8" key="1">
    <citation type="journal article" date="2020" name="Stud. Mycol.">
        <title>101 Dothideomycetes genomes: a test case for predicting lifestyles and emergence of pathogens.</title>
        <authorList>
            <person name="Haridas S."/>
            <person name="Albert R."/>
            <person name="Binder M."/>
            <person name="Bloem J."/>
            <person name="Labutti K."/>
            <person name="Salamov A."/>
            <person name="Andreopoulos B."/>
            <person name="Baker S."/>
            <person name="Barry K."/>
            <person name="Bills G."/>
            <person name="Bluhm B."/>
            <person name="Cannon C."/>
            <person name="Castanera R."/>
            <person name="Culley D."/>
            <person name="Daum C."/>
            <person name="Ezra D."/>
            <person name="Gonzalez J."/>
            <person name="Henrissat B."/>
            <person name="Kuo A."/>
            <person name="Liang C."/>
            <person name="Lipzen A."/>
            <person name="Lutzoni F."/>
            <person name="Magnuson J."/>
            <person name="Mondo S."/>
            <person name="Nolan M."/>
            <person name="Ohm R."/>
            <person name="Pangilinan J."/>
            <person name="Park H.-J."/>
            <person name="Ramirez L."/>
            <person name="Alfaro M."/>
            <person name="Sun H."/>
            <person name="Tritt A."/>
            <person name="Yoshinaga Y."/>
            <person name="Zwiers L.-H."/>
            <person name="Turgeon B."/>
            <person name="Goodwin S."/>
            <person name="Spatafora J."/>
            <person name="Crous P."/>
            <person name="Grigoriev I."/>
        </authorList>
    </citation>
    <scope>NUCLEOTIDE SEQUENCE</scope>
    <source>
        <strain evidence="8">CBS 116435</strain>
    </source>
</reference>
<dbReference type="SUPFAM" id="SSF103473">
    <property type="entry name" value="MFS general substrate transporter"/>
    <property type="match status" value="1"/>
</dbReference>
<dbReference type="PANTHER" id="PTHR23501">
    <property type="entry name" value="MAJOR FACILITATOR SUPERFAMILY"/>
    <property type="match status" value="1"/>
</dbReference>
<feature type="transmembrane region" description="Helical" evidence="6">
    <location>
        <begin position="323"/>
        <end position="342"/>
    </location>
</feature>
<protein>
    <submittedName>
        <fullName evidence="8">MFS general substrate transporter</fullName>
    </submittedName>
</protein>
<keyword evidence="4 6" id="KW-0472">Membrane</keyword>
<evidence type="ECO:0000256" key="4">
    <source>
        <dbReference type="ARBA" id="ARBA00023136"/>
    </source>
</evidence>
<feature type="domain" description="Major facilitator superfamily (MFS) profile" evidence="7">
    <location>
        <begin position="60"/>
        <end position="554"/>
    </location>
</feature>
<feature type="transmembrane region" description="Helical" evidence="6">
    <location>
        <begin position="127"/>
        <end position="144"/>
    </location>
</feature>
<comment type="caution">
    <text evidence="8">The sequence shown here is derived from an EMBL/GenBank/DDBJ whole genome shotgun (WGS) entry which is preliminary data.</text>
</comment>
<feature type="transmembrane region" description="Helical" evidence="6">
    <location>
        <begin position="455"/>
        <end position="477"/>
    </location>
</feature>
<accession>A0A9P4Q0K4</accession>
<proteinExistence type="predicted"/>
<feature type="transmembrane region" description="Helical" evidence="6">
    <location>
        <begin position="59"/>
        <end position="85"/>
    </location>
</feature>
<dbReference type="InterPro" id="IPR020846">
    <property type="entry name" value="MFS_dom"/>
</dbReference>
<organism evidence="8 9">
    <name type="scientific">Polychaeton citri CBS 116435</name>
    <dbReference type="NCBI Taxonomy" id="1314669"/>
    <lineage>
        <taxon>Eukaryota</taxon>
        <taxon>Fungi</taxon>
        <taxon>Dikarya</taxon>
        <taxon>Ascomycota</taxon>
        <taxon>Pezizomycotina</taxon>
        <taxon>Dothideomycetes</taxon>
        <taxon>Dothideomycetidae</taxon>
        <taxon>Capnodiales</taxon>
        <taxon>Capnodiaceae</taxon>
        <taxon>Polychaeton</taxon>
    </lineage>
</organism>
<feature type="transmembrane region" description="Helical" evidence="6">
    <location>
        <begin position="531"/>
        <end position="549"/>
    </location>
</feature>
<sequence>MRHSDEESKVEQPFTTVHIEPSPKQGTGHDGNDAGRPLGHDQTAEQPSAVKKPGYTFHFAFAGLALIFFVFNLDATTLGVALPSIAEDLNGTSLESFWANISYTLCVVITQPQWASISDAFGRKPPLYVAMILFFVGSILFAVAKNMGTIIAGRVLQGLGGGGIDVLAEIILTDMTTLQERSFYLGIMGIPIAIGNLLGPIVGALFSTFVSWRWIGWINLPLLGVAFPLIVFFLRLKAVPLDASLRVNLKRLDWFGMALSMSGIVIFVLPLSWAGSLYPWSSWRTLLPLLLGVIVLIAFGFWEAKPAAPIIPYRLFQSKTANMTLLGAIAHGMVMFTILQYIPLVYQSVNLETVIGSAVTLLPTSVVSVIVAAGSMMLVAAAGGGYTWVIRGAWVIMTLGTGLLALLNLSSSSSTWLGIPILWGVGVALLRLLLLPMQASVKNVDDTGLAIAQMLTFRLFGGLVGLAMAATIFSTVYSDKIASAGQLQGPLAPLNDPKNAIAFIPNLRTLDVSRDALDPVLKVYLASFRTIFYTLTGIAGLGLITSIFTDETSLDKTERGRQHFEENK</sequence>
<dbReference type="PRINTS" id="PR01036">
    <property type="entry name" value="TCRTETB"/>
</dbReference>
<keyword evidence="9" id="KW-1185">Reference proteome</keyword>
<evidence type="ECO:0000256" key="1">
    <source>
        <dbReference type="ARBA" id="ARBA00004141"/>
    </source>
</evidence>
<evidence type="ECO:0000256" key="6">
    <source>
        <dbReference type="SAM" id="Phobius"/>
    </source>
</evidence>
<feature type="region of interest" description="Disordered" evidence="5">
    <location>
        <begin position="1"/>
        <end position="46"/>
    </location>
</feature>
<feature type="compositionally biased region" description="Basic and acidic residues" evidence="5">
    <location>
        <begin position="30"/>
        <end position="43"/>
    </location>
</feature>
<dbReference type="GO" id="GO:0022857">
    <property type="term" value="F:transmembrane transporter activity"/>
    <property type="evidence" value="ECO:0007669"/>
    <property type="project" value="InterPro"/>
</dbReference>
<dbReference type="InterPro" id="IPR011701">
    <property type="entry name" value="MFS"/>
</dbReference>
<evidence type="ECO:0000256" key="3">
    <source>
        <dbReference type="ARBA" id="ARBA00022989"/>
    </source>
</evidence>
<dbReference type="InterPro" id="IPR036259">
    <property type="entry name" value="MFS_trans_sf"/>
</dbReference>
<evidence type="ECO:0000259" key="7">
    <source>
        <dbReference type="PROSITE" id="PS50850"/>
    </source>
</evidence>
<feature type="transmembrane region" description="Helical" evidence="6">
    <location>
        <begin position="254"/>
        <end position="273"/>
    </location>
</feature>
<dbReference type="PANTHER" id="PTHR23501:SF156">
    <property type="entry name" value="TRANSPORTER, PUTATIVE-RELATED"/>
    <property type="match status" value="1"/>
</dbReference>
<dbReference type="OrthoDB" id="4139357at2759"/>
<evidence type="ECO:0000256" key="5">
    <source>
        <dbReference type="SAM" id="MobiDB-lite"/>
    </source>
</evidence>
<dbReference type="Proteomes" id="UP000799441">
    <property type="component" value="Unassembled WGS sequence"/>
</dbReference>
<feature type="transmembrane region" description="Helical" evidence="6">
    <location>
        <begin position="285"/>
        <end position="302"/>
    </location>
</feature>
<keyword evidence="3 6" id="KW-1133">Transmembrane helix</keyword>
<dbReference type="PROSITE" id="PS50850">
    <property type="entry name" value="MFS"/>
    <property type="match status" value="1"/>
</dbReference>
<dbReference type="GO" id="GO:0005886">
    <property type="term" value="C:plasma membrane"/>
    <property type="evidence" value="ECO:0007669"/>
    <property type="project" value="TreeGrafter"/>
</dbReference>
<comment type="subcellular location">
    <subcellularLocation>
        <location evidence="1">Membrane</location>
        <topology evidence="1">Multi-pass membrane protein</topology>
    </subcellularLocation>
</comment>
<feature type="compositionally biased region" description="Basic and acidic residues" evidence="5">
    <location>
        <begin position="1"/>
        <end position="10"/>
    </location>
</feature>
<dbReference type="EMBL" id="MU003942">
    <property type="protein sequence ID" value="KAF2715879.1"/>
    <property type="molecule type" value="Genomic_DNA"/>
</dbReference>
<feature type="transmembrane region" description="Helical" evidence="6">
    <location>
        <begin position="415"/>
        <end position="434"/>
    </location>
</feature>
<feature type="transmembrane region" description="Helical" evidence="6">
    <location>
        <begin position="214"/>
        <end position="234"/>
    </location>
</feature>
<name>A0A9P4Q0K4_9PEZI</name>
<dbReference type="AlphaFoldDB" id="A0A9P4Q0K4"/>